<keyword evidence="1" id="KW-1133">Transmembrane helix</keyword>
<dbReference type="RefSeq" id="WP_110401691.1">
    <property type="nucleotide sequence ID" value="NZ_QJJS01000015.1"/>
</dbReference>
<keyword evidence="3" id="KW-1185">Reference proteome</keyword>
<evidence type="ECO:0008006" key="4">
    <source>
        <dbReference type="Google" id="ProtNLM"/>
    </source>
</evidence>
<dbReference type="OrthoDB" id="8702870at2"/>
<dbReference type="Proteomes" id="UP000247811">
    <property type="component" value="Unassembled WGS sequence"/>
</dbReference>
<dbReference type="EMBL" id="QJJS01000015">
    <property type="protein sequence ID" value="PXW94184.1"/>
    <property type="molecule type" value="Genomic_DNA"/>
</dbReference>
<organism evidence="2 3">
    <name type="scientific">Sphaerotilus hippei</name>
    <dbReference type="NCBI Taxonomy" id="744406"/>
    <lineage>
        <taxon>Bacteria</taxon>
        <taxon>Pseudomonadati</taxon>
        <taxon>Pseudomonadota</taxon>
        <taxon>Betaproteobacteria</taxon>
        <taxon>Burkholderiales</taxon>
        <taxon>Sphaerotilaceae</taxon>
        <taxon>Sphaerotilus</taxon>
    </lineage>
</organism>
<protein>
    <recommendedName>
        <fullName evidence="4">TM2 domain-containing protein</fullName>
    </recommendedName>
</protein>
<sequence length="145" mass="15851">MKGVKSRTLATWLAVLAGTLGAHRFYLHGWRDPWGWMFPLPTLLGLWGYGRAIHLGQDDRLSWFLLPIGGLAIAAAMLSALVIGLTPQERWDTRINGDRPSPPGSGLTVLALVVALLIGTTALLSSITYGLQRYFESTVAQIRQP</sequence>
<keyword evidence="1" id="KW-0812">Transmembrane</keyword>
<reference evidence="2 3" key="1">
    <citation type="submission" date="2018-05" db="EMBL/GenBank/DDBJ databases">
        <title>Genomic Encyclopedia of Type Strains, Phase IV (KMG-IV): sequencing the most valuable type-strain genomes for metagenomic binning, comparative biology and taxonomic classification.</title>
        <authorList>
            <person name="Goeker M."/>
        </authorList>
    </citation>
    <scope>NUCLEOTIDE SEQUENCE [LARGE SCALE GENOMIC DNA]</scope>
    <source>
        <strain evidence="2 3">DSM 566</strain>
    </source>
</reference>
<comment type="caution">
    <text evidence="2">The sequence shown here is derived from an EMBL/GenBank/DDBJ whole genome shotgun (WGS) entry which is preliminary data.</text>
</comment>
<feature type="transmembrane region" description="Helical" evidence="1">
    <location>
        <begin position="34"/>
        <end position="52"/>
    </location>
</feature>
<evidence type="ECO:0000256" key="1">
    <source>
        <dbReference type="SAM" id="Phobius"/>
    </source>
</evidence>
<evidence type="ECO:0000313" key="2">
    <source>
        <dbReference type="EMBL" id="PXW94184.1"/>
    </source>
</evidence>
<evidence type="ECO:0000313" key="3">
    <source>
        <dbReference type="Proteomes" id="UP000247811"/>
    </source>
</evidence>
<dbReference type="AlphaFoldDB" id="A0A318GY04"/>
<proteinExistence type="predicted"/>
<gene>
    <name evidence="2" type="ORF">C7444_11579</name>
</gene>
<keyword evidence="1" id="KW-0472">Membrane</keyword>
<name>A0A318GY04_9BURK</name>
<feature type="transmembrane region" description="Helical" evidence="1">
    <location>
        <begin position="64"/>
        <end position="85"/>
    </location>
</feature>
<feature type="transmembrane region" description="Helical" evidence="1">
    <location>
        <begin position="105"/>
        <end position="124"/>
    </location>
</feature>
<accession>A0A318GY04</accession>